<dbReference type="PANTHER" id="PTHR11157">
    <property type="entry name" value="FATTY ACID ACYL TRANSFERASE-RELATED"/>
    <property type="match status" value="1"/>
</dbReference>
<dbReference type="EC" id="2.3.1.199" evidence="10"/>
<name>A0AAV0W850_9HEMI</name>
<dbReference type="GO" id="GO:0042761">
    <property type="term" value="P:very long-chain fatty acid biosynthetic process"/>
    <property type="evidence" value="ECO:0007669"/>
    <property type="project" value="TreeGrafter"/>
</dbReference>
<feature type="transmembrane region" description="Helical" evidence="10">
    <location>
        <begin position="225"/>
        <end position="244"/>
    </location>
</feature>
<evidence type="ECO:0000313" key="11">
    <source>
        <dbReference type="EMBL" id="CAI6351967.1"/>
    </source>
</evidence>
<evidence type="ECO:0000256" key="10">
    <source>
        <dbReference type="RuleBase" id="RU361115"/>
    </source>
</evidence>
<feature type="transmembrane region" description="Helical" evidence="10">
    <location>
        <begin position="25"/>
        <end position="46"/>
    </location>
</feature>
<proteinExistence type="inferred from homology"/>
<keyword evidence="8 10" id="KW-0472">Membrane</keyword>
<dbReference type="EMBL" id="CARXXK010000001">
    <property type="protein sequence ID" value="CAI6351967.1"/>
    <property type="molecule type" value="Genomic_DNA"/>
</dbReference>
<feature type="transmembrane region" description="Helical" evidence="10">
    <location>
        <begin position="159"/>
        <end position="181"/>
    </location>
</feature>
<comment type="caution">
    <text evidence="11">The sequence shown here is derived from an EMBL/GenBank/DDBJ whole genome shotgun (WGS) entry which is preliminary data.</text>
</comment>
<feature type="transmembrane region" description="Helical" evidence="10">
    <location>
        <begin position="58"/>
        <end position="79"/>
    </location>
</feature>
<evidence type="ECO:0000256" key="9">
    <source>
        <dbReference type="ARBA" id="ARBA00023160"/>
    </source>
</evidence>
<dbReference type="Proteomes" id="UP001160148">
    <property type="component" value="Unassembled WGS sequence"/>
</dbReference>
<evidence type="ECO:0000256" key="4">
    <source>
        <dbReference type="ARBA" id="ARBA00022692"/>
    </source>
</evidence>
<dbReference type="AlphaFoldDB" id="A0AAV0W850"/>
<dbReference type="Pfam" id="PF01151">
    <property type="entry name" value="ELO"/>
    <property type="match status" value="1"/>
</dbReference>
<feature type="transmembrane region" description="Helical" evidence="10">
    <location>
        <begin position="134"/>
        <end position="153"/>
    </location>
</feature>
<accession>A0AAV0W850</accession>
<gene>
    <name evidence="11" type="ORF">MEUPH1_LOCUS8267</name>
</gene>
<keyword evidence="9 10" id="KW-0275">Fatty acid biosynthesis</keyword>
<dbReference type="InterPro" id="IPR002076">
    <property type="entry name" value="ELO_fam"/>
</dbReference>
<keyword evidence="12" id="KW-1185">Reference proteome</keyword>
<dbReference type="GO" id="GO:0005789">
    <property type="term" value="C:endoplasmic reticulum membrane"/>
    <property type="evidence" value="ECO:0007669"/>
    <property type="project" value="TreeGrafter"/>
</dbReference>
<sequence length="282" mass="32946">MVFMTWFEILDGQIDPDWRTKDWPMMSTTAIPVLLAVIYIIFVKFVGPNYMANKKPYILRKVLAIYNTAQILACIYLTVEYFKTKPKMGCDPLDVSDDPTALYAAKLVWWTTILKLSEFIETVFFVLRKKQNQVSALHIYHHITTFFFVWIATRINPGGIVRIPVMLNNTVHMVMYSYYLLSSMGPGIQNKINSYKKYITIIQMVQFCILIVNSIFYLTPSCQVPNIYGLIFIPNVFIVFYMFYDFYRTSYIKKKPVDRRNSTSIKISNNSNNNNIKIKGKL</sequence>
<evidence type="ECO:0000256" key="6">
    <source>
        <dbReference type="ARBA" id="ARBA00022989"/>
    </source>
</evidence>
<evidence type="ECO:0000256" key="8">
    <source>
        <dbReference type="ARBA" id="ARBA00023136"/>
    </source>
</evidence>
<dbReference type="GO" id="GO:0019367">
    <property type="term" value="P:fatty acid elongation, saturated fatty acid"/>
    <property type="evidence" value="ECO:0007669"/>
    <property type="project" value="TreeGrafter"/>
</dbReference>
<keyword evidence="5 10" id="KW-0276">Fatty acid metabolism</keyword>
<reference evidence="11 12" key="1">
    <citation type="submission" date="2023-01" db="EMBL/GenBank/DDBJ databases">
        <authorList>
            <person name="Whitehead M."/>
        </authorList>
    </citation>
    <scope>NUCLEOTIDE SEQUENCE [LARGE SCALE GENOMIC DNA]</scope>
</reference>
<dbReference type="GO" id="GO:0034626">
    <property type="term" value="P:fatty acid elongation, polyunsaturated fatty acid"/>
    <property type="evidence" value="ECO:0007669"/>
    <property type="project" value="TreeGrafter"/>
</dbReference>
<organism evidence="11 12">
    <name type="scientific">Macrosiphum euphorbiae</name>
    <name type="common">potato aphid</name>
    <dbReference type="NCBI Taxonomy" id="13131"/>
    <lineage>
        <taxon>Eukaryota</taxon>
        <taxon>Metazoa</taxon>
        <taxon>Ecdysozoa</taxon>
        <taxon>Arthropoda</taxon>
        <taxon>Hexapoda</taxon>
        <taxon>Insecta</taxon>
        <taxon>Pterygota</taxon>
        <taxon>Neoptera</taxon>
        <taxon>Paraneoptera</taxon>
        <taxon>Hemiptera</taxon>
        <taxon>Sternorrhyncha</taxon>
        <taxon>Aphidomorpha</taxon>
        <taxon>Aphidoidea</taxon>
        <taxon>Aphididae</taxon>
        <taxon>Macrosiphini</taxon>
        <taxon>Macrosiphum</taxon>
    </lineage>
</organism>
<comment type="similarity">
    <text evidence="10">Belongs to the ELO family.</text>
</comment>
<protein>
    <recommendedName>
        <fullName evidence="10">Elongation of very long chain fatty acids protein</fullName>
        <ecNumber evidence="10">2.3.1.199</ecNumber>
    </recommendedName>
    <alternativeName>
        <fullName evidence="10">Very-long-chain 3-oxoacyl-CoA synthase</fullName>
    </alternativeName>
</protein>
<keyword evidence="2 10" id="KW-0444">Lipid biosynthesis</keyword>
<keyword evidence="4 10" id="KW-0812">Transmembrane</keyword>
<dbReference type="PANTHER" id="PTHR11157:SF69">
    <property type="entry name" value="ELONGATION OF VERY LONG CHAIN FATTY ACIDS PROTEIN 7"/>
    <property type="match status" value="1"/>
</dbReference>
<feature type="transmembrane region" description="Helical" evidence="10">
    <location>
        <begin position="107"/>
        <end position="127"/>
    </location>
</feature>
<comment type="catalytic activity">
    <reaction evidence="10">
        <text>a very-long-chain acyl-CoA + malonyl-CoA + H(+) = a very-long-chain 3-oxoacyl-CoA + CO2 + CoA</text>
        <dbReference type="Rhea" id="RHEA:32727"/>
        <dbReference type="ChEBI" id="CHEBI:15378"/>
        <dbReference type="ChEBI" id="CHEBI:16526"/>
        <dbReference type="ChEBI" id="CHEBI:57287"/>
        <dbReference type="ChEBI" id="CHEBI:57384"/>
        <dbReference type="ChEBI" id="CHEBI:90725"/>
        <dbReference type="ChEBI" id="CHEBI:90736"/>
        <dbReference type="EC" id="2.3.1.199"/>
    </reaction>
</comment>
<keyword evidence="6 10" id="KW-1133">Transmembrane helix</keyword>
<dbReference type="GO" id="GO:0009922">
    <property type="term" value="F:fatty acid elongase activity"/>
    <property type="evidence" value="ECO:0007669"/>
    <property type="project" value="UniProtKB-EC"/>
</dbReference>
<evidence type="ECO:0000313" key="12">
    <source>
        <dbReference type="Proteomes" id="UP001160148"/>
    </source>
</evidence>
<evidence type="ECO:0000256" key="3">
    <source>
        <dbReference type="ARBA" id="ARBA00022679"/>
    </source>
</evidence>
<keyword evidence="7 10" id="KW-0443">Lipid metabolism</keyword>
<evidence type="ECO:0000256" key="1">
    <source>
        <dbReference type="ARBA" id="ARBA00004141"/>
    </source>
</evidence>
<keyword evidence="3 10" id="KW-0808">Transferase</keyword>
<dbReference type="GO" id="GO:0034625">
    <property type="term" value="P:fatty acid elongation, monounsaturated fatty acid"/>
    <property type="evidence" value="ECO:0007669"/>
    <property type="project" value="TreeGrafter"/>
</dbReference>
<evidence type="ECO:0000256" key="5">
    <source>
        <dbReference type="ARBA" id="ARBA00022832"/>
    </source>
</evidence>
<dbReference type="GO" id="GO:0030148">
    <property type="term" value="P:sphingolipid biosynthetic process"/>
    <property type="evidence" value="ECO:0007669"/>
    <property type="project" value="TreeGrafter"/>
</dbReference>
<feature type="transmembrane region" description="Helical" evidence="10">
    <location>
        <begin position="201"/>
        <end position="219"/>
    </location>
</feature>
<comment type="subcellular location">
    <subcellularLocation>
        <location evidence="1">Membrane</location>
        <topology evidence="1">Multi-pass membrane protein</topology>
    </subcellularLocation>
</comment>
<evidence type="ECO:0000256" key="7">
    <source>
        <dbReference type="ARBA" id="ARBA00023098"/>
    </source>
</evidence>
<evidence type="ECO:0000256" key="2">
    <source>
        <dbReference type="ARBA" id="ARBA00022516"/>
    </source>
</evidence>